<keyword evidence="2" id="KW-1185">Reference proteome</keyword>
<dbReference type="OrthoDB" id="3777618at2759"/>
<accession>A0A6A6SA27</accession>
<reference evidence="1" key="1">
    <citation type="journal article" date="2020" name="Stud. Mycol.">
        <title>101 Dothideomycetes genomes: a test case for predicting lifestyles and emergence of pathogens.</title>
        <authorList>
            <person name="Haridas S."/>
            <person name="Albert R."/>
            <person name="Binder M."/>
            <person name="Bloem J."/>
            <person name="Labutti K."/>
            <person name="Salamov A."/>
            <person name="Andreopoulos B."/>
            <person name="Baker S."/>
            <person name="Barry K."/>
            <person name="Bills G."/>
            <person name="Bluhm B."/>
            <person name="Cannon C."/>
            <person name="Castanera R."/>
            <person name="Culley D."/>
            <person name="Daum C."/>
            <person name="Ezra D."/>
            <person name="Gonzalez J."/>
            <person name="Henrissat B."/>
            <person name="Kuo A."/>
            <person name="Liang C."/>
            <person name="Lipzen A."/>
            <person name="Lutzoni F."/>
            <person name="Magnuson J."/>
            <person name="Mondo S."/>
            <person name="Nolan M."/>
            <person name="Ohm R."/>
            <person name="Pangilinan J."/>
            <person name="Park H.-J."/>
            <person name="Ramirez L."/>
            <person name="Alfaro M."/>
            <person name="Sun H."/>
            <person name="Tritt A."/>
            <person name="Yoshinaga Y."/>
            <person name="Zwiers L.-H."/>
            <person name="Turgeon B."/>
            <person name="Goodwin S."/>
            <person name="Spatafora J."/>
            <person name="Crous P."/>
            <person name="Grigoriev I."/>
        </authorList>
    </citation>
    <scope>NUCLEOTIDE SEQUENCE</scope>
    <source>
        <strain evidence="1">CBS 473.64</strain>
    </source>
</reference>
<sequence>MSSVTFTSLPAEVRNAIYGFCTPLTGYIEDFKSLLLASKQISTEYQGEAVDVISKYIDSIERDWPHTKELHIDHPKKFSSLTSIIVQLPVSLYYPSNDTSIKDRNKLYRSNSRLEPCLASLFTLYLSDLTFTCYDDRPDDWSGLADVPTGLLYDLTNTLITPSALEISQQEIRTQRSFRLEKPVRVRRLCYKWYQHEKATGWSRLDVESHHTRFFLTEPLWWEVPNKQTLVRNWGSSSRDEVFFDVADA</sequence>
<name>A0A6A6SA27_9PLEO</name>
<evidence type="ECO:0000313" key="2">
    <source>
        <dbReference type="Proteomes" id="UP000799753"/>
    </source>
</evidence>
<proteinExistence type="predicted"/>
<gene>
    <name evidence="1" type="ORF">P280DRAFT_466754</name>
</gene>
<dbReference type="AlphaFoldDB" id="A0A6A6SA27"/>
<dbReference type="Proteomes" id="UP000799753">
    <property type="component" value="Unassembled WGS sequence"/>
</dbReference>
<protein>
    <submittedName>
        <fullName evidence="1">Uncharacterized protein</fullName>
    </submittedName>
</protein>
<organism evidence="1 2">
    <name type="scientific">Massarina eburnea CBS 473.64</name>
    <dbReference type="NCBI Taxonomy" id="1395130"/>
    <lineage>
        <taxon>Eukaryota</taxon>
        <taxon>Fungi</taxon>
        <taxon>Dikarya</taxon>
        <taxon>Ascomycota</taxon>
        <taxon>Pezizomycotina</taxon>
        <taxon>Dothideomycetes</taxon>
        <taxon>Pleosporomycetidae</taxon>
        <taxon>Pleosporales</taxon>
        <taxon>Massarineae</taxon>
        <taxon>Massarinaceae</taxon>
        <taxon>Massarina</taxon>
    </lineage>
</organism>
<dbReference type="EMBL" id="MU006779">
    <property type="protein sequence ID" value="KAF2644067.1"/>
    <property type="molecule type" value="Genomic_DNA"/>
</dbReference>
<evidence type="ECO:0000313" key="1">
    <source>
        <dbReference type="EMBL" id="KAF2644067.1"/>
    </source>
</evidence>